<protein>
    <submittedName>
        <fullName evidence="2">Thioredoxin domain-containing protein</fullName>
    </submittedName>
</protein>
<comment type="caution">
    <text evidence="2">The sequence shown here is derived from an EMBL/GenBank/DDBJ whole genome shotgun (WGS) entry which is preliminary data.</text>
</comment>
<dbReference type="InterPro" id="IPR008928">
    <property type="entry name" value="6-hairpin_glycosidase_sf"/>
</dbReference>
<dbReference type="PANTHER" id="PTHR42899">
    <property type="entry name" value="SPERMATOGENESIS-ASSOCIATED PROTEIN 20"/>
    <property type="match status" value="1"/>
</dbReference>
<dbReference type="OrthoDB" id="9762614at2"/>
<dbReference type="RefSeq" id="WP_109792653.1">
    <property type="nucleotide sequence ID" value="NZ_PHIG01000025.1"/>
</dbReference>
<evidence type="ECO:0000313" key="2">
    <source>
        <dbReference type="EMBL" id="PJK30553.1"/>
    </source>
</evidence>
<feature type="domain" description="Spermatogenesis-associated protein 20-like TRX" evidence="1">
    <location>
        <begin position="8"/>
        <end position="168"/>
    </location>
</feature>
<dbReference type="InterPro" id="IPR036249">
    <property type="entry name" value="Thioredoxin-like_sf"/>
</dbReference>
<name>A0A2M9G4B2_9PROT</name>
<dbReference type="InterPro" id="IPR004879">
    <property type="entry name" value="Ssp411-like_TRX"/>
</dbReference>
<evidence type="ECO:0000313" key="3">
    <source>
        <dbReference type="Proteomes" id="UP000229498"/>
    </source>
</evidence>
<dbReference type="GO" id="GO:0005975">
    <property type="term" value="P:carbohydrate metabolic process"/>
    <property type="evidence" value="ECO:0007669"/>
    <property type="project" value="InterPro"/>
</dbReference>
<proteinExistence type="predicted"/>
<dbReference type="Pfam" id="PF03663">
    <property type="entry name" value="Glyco_hydro_76"/>
    <property type="match status" value="1"/>
</dbReference>
<dbReference type="PIRSF" id="PIRSF006402">
    <property type="entry name" value="UCP006402_thioredoxin"/>
    <property type="match status" value="1"/>
</dbReference>
<sequence>MTLDLKRNNLDQSTSPYLLQHRDNPVHWQMWSAEVLEAAAAEDKPILLSVGYAACHWCHVMAHESFESEAIAGLMNELFVNIKVDREERPDIDTIYMTALHMLGEQGGWPLTMFLTPDGKPFWGGTYFPPESRWGRPGFPDVLQRIREVYDQDKDTIAKNTEALTTGLRENATLEIRPDRPQIAPNVLDQVGQRLLQEVDSQHGGIGGAPKFPQVPAFELLWRMHLRTGDINARHAVLNTLARMGQGGIYDHLGGGFARYSVDAEWLVPHFEKMLYDNSALITLMSQVWRKEGLPLLEQRVRETAEWVLREMIAANGAFAASLDADSEGVEGKFYVWDEAEIDAVLGPEAALFKDFYDITPDGNFEGKNIPNRRLKPDLVDAETEARLAAARTKLLAKRAERVRPAWDDKVLADWNGMMIAALVEAGLTFGERAWIEAAQRAFAAVVKDMQGESGRLFHAWREGRARHTGMRDDHACMAHAALALHEATGASHYVEHATRWVQVLDEHFLDERSGAYFFTADDAEALIVRTLDLGDNAAPNGNGVMIGVLSRLWRLTGDAAWRERLDTLAGAFATQMTKNFFPVATAMNAMAFDMAALDIVIAGGRDDPATDALLAAAGRHAGPDRLLQLVDPGAGALPDSHPAHGKGPVDGKPAAYVCREMVCGLPITDPESLARELAGRA</sequence>
<dbReference type="Gene3D" id="1.50.10.20">
    <property type="match status" value="1"/>
</dbReference>
<reference evidence="2 3" key="1">
    <citation type="submission" date="2017-11" db="EMBL/GenBank/DDBJ databases">
        <title>Draft genome sequence of Rhizobiales bacterium SY3-13.</title>
        <authorList>
            <person name="Sun C."/>
        </authorList>
    </citation>
    <scope>NUCLEOTIDE SEQUENCE [LARGE SCALE GENOMIC DNA]</scope>
    <source>
        <strain evidence="2 3">SY3-13</strain>
    </source>
</reference>
<dbReference type="AlphaFoldDB" id="A0A2M9G4B2"/>
<dbReference type="InterPro" id="IPR024705">
    <property type="entry name" value="Ssp411"/>
</dbReference>
<dbReference type="SUPFAM" id="SSF52833">
    <property type="entry name" value="Thioredoxin-like"/>
    <property type="match status" value="1"/>
</dbReference>
<dbReference type="CDD" id="cd02955">
    <property type="entry name" value="SSP411"/>
    <property type="match status" value="1"/>
</dbReference>
<dbReference type="Proteomes" id="UP000229498">
    <property type="component" value="Unassembled WGS sequence"/>
</dbReference>
<dbReference type="PANTHER" id="PTHR42899:SF1">
    <property type="entry name" value="SPERMATOGENESIS-ASSOCIATED PROTEIN 20"/>
    <property type="match status" value="1"/>
</dbReference>
<keyword evidence="3" id="KW-1185">Reference proteome</keyword>
<organism evidence="2 3">
    <name type="scientific">Minwuia thermotolerans</name>
    <dbReference type="NCBI Taxonomy" id="2056226"/>
    <lineage>
        <taxon>Bacteria</taxon>
        <taxon>Pseudomonadati</taxon>
        <taxon>Pseudomonadota</taxon>
        <taxon>Alphaproteobacteria</taxon>
        <taxon>Minwuiales</taxon>
        <taxon>Minwuiaceae</taxon>
        <taxon>Minwuia</taxon>
    </lineage>
</organism>
<dbReference type="EMBL" id="PHIG01000025">
    <property type="protein sequence ID" value="PJK30553.1"/>
    <property type="molecule type" value="Genomic_DNA"/>
</dbReference>
<dbReference type="InterPro" id="IPR005198">
    <property type="entry name" value="Glyco_hydro_76"/>
</dbReference>
<dbReference type="Pfam" id="PF03190">
    <property type="entry name" value="Thioredox_DsbH"/>
    <property type="match status" value="1"/>
</dbReference>
<accession>A0A2M9G4B2</accession>
<dbReference type="SUPFAM" id="SSF48208">
    <property type="entry name" value="Six-hairpin glycosidases"/>
    <property type="match status" value="1"/>
</dbReference>
<dbReference type="Gene3D" id="3.40.30.10">
    <property type="entry name" value="Glutaredoxin"/>
    <property type="match status" value="1"/>
</dbReference>
<evidence type="ECO:0000259" key="1">
    <source>
        <dbReference type="Pfam" id="PF03190"/>
    </source>
</evidence>
<gene>
    <name evidence="2" type="ORF">CVT23_06315</name>
</gene>